<name>A0A538TMM6_UNCEI</name>
<dbReference type="Proteomes" id="UP000316609">
    <property type="component" value="Unassembled WGS sequence"/>
</dbReference>
<evidence type="ECO:0000313" key="2">
    <source>
        <dbReference type="Proteomes" id="UP000316609"/>
    </source>
</evidence>
<dbReference type="InterPro" id="IPR029063">
    <property type="entry name" value="SAM-dependent_MTases_sf"/>
</dbReference>
<evidence type="ECO:0000313" key="1">
    <source>
        <dbReference type="EMBL" id="TMQ64872.1"/>
    </source>
</evidence>
<dbReference type="SUPFAM" id="SSF53335">
    <property type="entry name" value="S-adenosyl-L-methionine-dependent methyltransferases"/>
    <property type="match status" value="1"/>
</dbReference>
<comment type="caution">
    <text evidence="1">The sequence shown here is derived from an EMBL/GenBank/DDBJ whole genome shotgun (WGS) entry which is preliminary data.</text>
</comment>
<dbReference type="AlphaFoldDB" id="A0A538TMM6"/>
<protein>
    <submittedName>
        <fullName evidence="1">DUF268 domain-containing protein</fullName>
    </submittedName>
</protein>
<accession>A0A538TMM6</accession>
<dbReference type="Gene3D" id="3.40.50.150">
    <property type="entry name" value="Vaccinia Virus protein VP39"/>
    <property type="match status" value="1"/>
</dbReference>
<organism evidence="1 2">
    <name type="scientific">Eiseniibacteriota bacterium</name>
    <dbReference type="NCBI Taxonomy" id="2212470"/>
    <lineage>
        <taxon>Bacteria</taxon>
        <taxon>Candidatus Eiseniibacteriota</taxon>
    </lineage>
</organism>
<reference evidence="1 2" key="1">
    <citation type="journal article" date="2019" name="Nat. Microbiol.">
        <title>Mediterranean grassland soil C-N compound turnover is dependent on rainfall and depth, and is mediated by genomically divergent microorganisms.</title>
        <authorList>
            <person name="Diamond S."/>
            <person name="Andeer P.F."/>
            <person name="Li Z."/>
            <person name="Crits-Christoph A."/>
            <person name="Burstein D."/>
            <person name="Anantharaman K."/>
            <person name="Lane K.R."/>
            <person name="Thomas B.C."/>
            <person name="Pan C."/>
            <person name="Northen T.R."/>
            <person name="Banfield J.F."/>
        </authorList>
    </citation>
    <scope>NUCLEOTIDE SEQUENCE [LARGE SCALE GENOMIC DNA]</scope>
    <source>
        <strain evidence="1">WS_8</strain>
    </source>
</reference>
<dbReference type="Pfam" id="PF03269">
    <property type="entry name" value="DUF268"/>
    <property type="match status" value="1"/>
</dbReference>
<sequence length="252" mass="28341">MRDQLRRSAIARAARDLFRRSPRWLEFRREFVEFERLAKGNPRLPMRWRERYPCLDDRTKTTPFDAHYVYHTAWAARCVAAIRPACHVDISSSLYFCSLVSAFVPVKFYDYRPAALRLSGLVSAQADLTCLPFASASVASLSCMHVVEHVGLGRYGDPIDPDGDLKAIVELGRVLAPGGALLFVVPVGQPKIAFNAHRIYAYRQVCGYFSALRLRRFALITDDPSKGLIENAAESLADAQGYGCGCFWFEKP</sequence>
<proteinExistence type="predicted"/>
<gene>
    <name evidence="1" type="ORF">E6K78_08655</name>
</gene>
<dbReference type="InterPro" id="IPR004951">
    <property type="entry name" value="DUF268_CAE_spp"/>
</dbReference>
<dbReference type="EMBL" id="VBOY01000079">
    <property type="protein sequence ID" value="TMQ64872.1"/>
    <property type="molecule type" value="Genomic_DNA"/>
</dbReference>